<dbReference type="EMBL" id="VYUT01000008">
    <property type="protein sequence ID" value="KAA9205758.1"/>
    <property type="molecule type" value="Genomic_DNA"/>
</dbReference>
<sequence length="431" mass="47731">MNKKVRWGIIGATSLLVISIGLFTVNESNYSKKVEAIVSGQGENSQLVKEIKKQMNTLYFGEDKQFLNVEISQEKIDSLMEKVNKLSEVGQVFNKKIEHLRKTDQKKYQFNVNNLSFLQDEVKMIQQKFNAQVAVNDLFQSSYLKEGTENKEVVIIDDLSTEKLNEVKKATLQKVDEKEATKKFELAINYGIEIAQKQLAQIDKVKKMMNDLYKDGILTDKVTRENYESTKKEVEQIKNQKAKESFTDVLKTIEVKVQEDEAYKQKLEAEIQVEEAKRQAETAEKQALKQAQEVQSVPVTQSTEAQPIVETPIVQPSIPATNTTNDSSTTNNSGGNGSSNNTGDASTGSNTGGSSSGGSIGGSSDGNTNPTPPAPEKPYALNPYTGSGTYYATYEAAAKAGEKHGIDGGSGYGVYTEYWSDGTEKYYLELY</sequence>
<feature type="region of interest" description="Disordered" evidence="1">
    <location>
        <begin position="290"/>
        <end position="381"/>
    </location>
</feature>
<feature type="compositionally biased region" description="Low complexity" evidence="1">
    <location>
        <begin position="321"/>
        <end position="349"/>
    </location>
</feature>
<reference evidence="3 4" key="1">
    <citation type="submission" date="2019-09" db="EMBL/GenBank/DDBJ databases">
        <title>Vancomyinc resistant enterococci isolated from farm animals in Switzerland.</title>
        <authorList>
            <person name="Stevens M.J.A."/>
            <person name="Stephan R."/>
            <person name="Morach M."/>
            <person name="Nuesch-Inderbinen M."/>
        </authorList>
    </citation>
    <scope>NUCLEOTIDE SEQUENCE [LARGE SCALE GENOMIC DNA]</scope>
    <source>
        <strain evidence="3 4">GH27</strain>
    </source>
</reference>
<evidence type="ECO:0000313" key="4">
    <source>
        <dbReference type="Proteomes" id="UP000326078"/>
    </source>
</evidence>
<keyword evidence="2" id="KW-0472">Membrane</keyword>
<accession>A0A5N0YU53</accession>
<feature type="compositionally biased region" description="Polar residues" evidence="1">
    <location>
        <begin position="292"/>
        <end position="305"/>
    </location>
</feature>
<keyword evidence="2" id="KW-0812">Transmembrane</keyword>
<protein>
    <submittedName>
        <fullName evidence="3">Uncharacterized protein</fullName>
    </submittedName>
</protein>
<name>A0A5N0YU53_9ENTE</name>
<organism evidence="3 4">
    <name type="scientific">Enterococcus durans</name>
    <dbReference type="NCBI Taxonomy" id="53345"/>
    <lineage>
        <taxon>Bacteria</taxon>
        <taxon>Bacillati</taxon>
        <taxon>Bacillota</taxon>
        <taxon>Bacilli</taxon>
        <taxon>Lactobacillales</taxon>
        <taxon>Enterococcaceae</taxon>
        <taxon>Enterococcus</taxon>
    </lineage>
</organism>
<evidence type="ECO:0000256" key="1">
    <source>
        <dbReference type="SAM" id="MobiDB-lite"/>
    </source>
</evidence>
<feature type="transmembrane region" description="Helical" evidence="2">
    <location>
        <begin position="7"/>
        <end position="25"/>
    </location>
</feature>
<evidence type="ECO:0000313" key="3">
    <source>
        <dbReference type="EMBL" id="KAA9205758.1"/>
    </source>
</evidence>
<feature type="compositionally biased region" description="Gly residues" evidence="1">
    <location>
        <begin position="350"/>
        <end position="364"/>
    </location>
</feature>
<dbReference type="Proteomes" id="UP000326078">
    <property type="component" value="Unassembled WGS sequence"/>
</dbReference>
<evidence type="ECO:0000256" key="2">
    <source>
        <dbReference type="SAM" id="Phobius"/>
    </source>
</evidence>
<keyword evidence="2" id="KW-1133">Transmembrane helix</keyword>
<gene>
    <name evidence="3" type="ORF">F6X95_07020</name>
</gene>
<proteinExistence type="predicted"/>
<comment type="caution">
    <text evidence="3">The sequence shown here is derived from an EMBL/GenBank/DDBJ whole genome shotgun (WGS) entry which is preliminary data.</text>
</comment>
<dbReference type="AlphaFoldDB" id="A0A5N0YU53"/>
<dbReference type="RefSeq" id="WP_104660850.1">
    <property type="nucleotide sequence ID" value="NZ_PTWL01000054.1"/>
</dbReference>